<evidence type="ECO:0000259" key="4">
    <source>
        <dbReference type="Pfam" id="PF03081"/>
    </source>
</evidence>
<evidence type="ECO:0000256" key="3">
    <source>
        <dbReference type="RuleBase" id="RU365026"/>
    </source>
</evidence>
<name>A0A811NTA1_9POAL</name>
<comment type="similarity">
    <text evidence="1 3">Belongs to the EXO70 family.</text>
</comment>
<gene>
    <name evidence="5" type="ORF">NCGR_LOCUS19231</name>
</gene>
<dbReference type="GO" id="GO:0000145">
    <property type="term" value="C:exocyst"/>
    <property type="evidence" value="ECO:0007669"/>
    <property type="project" value="InterPro"/>
</dbReference>
<comment type="caution">
    <text evidence="5">The sequence shown here is derived from an EMBL/GenBank/DDBJ whole genome shotgun (WGS) entry which is preliminary data.</text>
</comment>
<proteinExistence type="inferred from homology"/>
<keyword evidence="3" id="KW-0653">Protein transport</keyword>
<dbReference type="Proteomes" id="UP000604825">
    <property type="component" value="Unassembled WGS sequence"/>
</dbReference>
<keyword evidence="2 3" id="KW-0813">Transport</keyword>
<evidence type="ECO:0000256" key="2">
    <source>
        <dbReference type="ARBA" id="ARBA00022448"/>
    </source>
</evidence>
<feature type="domain" description="Exocyst complex subunit Exo70 C-terminal" evidence="4">
    <location>
        <begin position="402"/>
        <end position="676"/>
    </location>
</feature>
<keyword evidence="3" id="KW-0268">Exocytosis</keyword>
<accession>A0A811NTA1</accession>
<dbReference type="SUPFAM" id="SSF74788">
    <property type="entry name" value="Cullin repeat-like"/>
    <property type="match status" value="1"/>
</dbReference>
<dbReference type="GO" id="GO:0006887">
    <property type="term" value="P:exocytosis"/>
    <property type="evidence" value="ECO:0007669"/>
    <property type="project" value="UniProtKB-KW"/>
</dbReference>
<dbReference type="Pfam" id="PF03081">
    <property type="entry name" value="Exo70_C"/>
    <property type="match status" value="1"/>
</dbReference>
<dbReference type="InterPro" id="IPR004140">
    <property type="entry name" value="Exo70"/>
</dbReference>
<dbReference type="GO" id="GO:0005546">
    <property type="term" value="F:phosphatidylinositol-4,5-bisphosphate binding"/>
    <property type="evidence" value="ECO:0007669"/>
    <property type="project" value="InterPro"/>
</dbReference>
<evidence type="ECO:0000313" key="6">
    <source>
        <dbReference type="Proteomes" id="UP000604825"/>
    </source>
</evidence>
<sequence>MDGDEESDATDCQDVKELGAYVPAGRFAASGGFRNSAGSQSKLAASDQVVCGRHNGQMDMVAVMERKMMQLLQAVLAAEASGEEEKVHLVVSMDDGHRLQQALQFVPPQKKVVLVHIHRPAMMIPIPTMGGAVHASILKDDIVRAFREEQRGQALQALKGYEEICTRAEVPAEILMIENDNVAGGLLELIANHKIKTLIIIGISKSWVNRSKRNLAAALQKGTDPTCNIFQQDGSVFAFETKGTPSSISSRRFSLSCSSGSSPSPLLWDSCSTPSSVFWHSRSTLDSLDPSQLDDPSLENAGSIFDDSRLIAILGHESIDALRELAHRPNLTECSQGWHQAFQSKNSEISSGCQLIGGIDLVLGANSENFGEEYWKTINGWPAAFELIVRVLNTTQQQHSHNSNVPGERKTPEKLFCILYMRKAIVDSDSSLRRVLPADFVSKVDRVITVLNDSARGILRDFKVLIQNYSSQKVEQDGSILLITRYVMKYIRLLVKHAGSLDPILGCGQNSDLFEGVSLTGHLVRGLISDLNNVVEEKSRLYASQQGLRCTFLMNNAHFVIQEVEHSDIQLILGAEWLKQRRDEFDTYMRDYMSSTWEKATYHLTVAASPPHKRLRPGLLGIFHTNAKPRFDSCFKETCDSQMHWKVPCPVLRSRIRESILEHVVEAYQVYLETLNQPSIGSAGDLKSRVSELFEG</sequence>
<dbReference type="PANTHER" id="PTHR12542">
    <property type="entry name" value="EXOCYST COMPLEX PROTEIN EXO70"/>
    <property type="match status" value="1"/>
</dbReference>
<dbReference type="GO" id="GO:0015031">
    <property type="term" value="P:protein transport"/>
    <property type="evidence" value="ECO:0007669"/>
    <property type="project" value="UniProtKB-KW"/>
</dbReference>
<reference evidence="5" key="1">
    <citation type="submission" date="2020-10" db="EMBL/GenBank/DDBJ databases">
        <authorList>
            <person name="Han B."/>
            <person name="Lu T."/>
            <person name="Zhao Q."/>
            <person name="Huang X."/>
            <person name="Zhao Y."/>
        </authorList>
    </citation>
    <scope>NUCLEOTIDE SEQUENCE</scope>
</reference>
<dbReference type="PANTHER" id="PTHR12542:SF94">
    <property type="entry name" value="EXOCYST SUBUNIT EXO70 FAMILY PROTEIN"/>
    <property type="match status" value="1"/>
</dbReference>
<evidence type="ECO:0000313" key="5">
    <source>
        <dbReference type="EMBL" id="CAD6228444.1"/>
    </source>
</evidence>
<keyword evidence="6" id="KW-1185">Reference proteome</keyword>
<dbReference type="SUPFAM" id="SSF52402">
    <property type="entry name" value="Adenine nucleotide alpha hydrolases-like"/>
    <property type="match status" value="1"/>
</dbReference>
<dbReference type="AlphaFoldDB" id="A0A811NTA1"/>
<dbReference type="InterPro" id="IPR046364">
    <property type="entry name" value="Exo70_C"/>
</dbReference>
<organism evidence="5 6">
    <name type="scientific">Miscanthus lutarioriparius</name>
    <dbReference type="NCBI Taxonomy" id="422564"/>
    <lineage>
        <taxon>Eukaryota</taxon>
        <taxon>Viridiplantae</taxon>
        <taxon>Streptophyta</taxon>
        <taxon>Embryophyta</taxon>
        <taxon>Tracheophyta</taxon>
        <taxon>Spermatophyta</taxon>
        <taxon>Magnoliopsida</taxon>
        <taxon>Liliopsida</taxon>
        <taxon>Poales</taxon>
        <taxon>Poaceae</taxon>
        <taxon>PACMAD clade</taxon>
        <taxon>Panicoideae</taxon>
        <taxon>Andropogonodae</taxon>
        <taxon>Andropogoneae</taxon>
        <taxon>Saccharinae</taxon>
        <taxon>Miscanthus</taxon>
    </lineage>
</organism>
<dbReference type="EMBL" id="CAJGYO010000005">
    <property type="protein sequence ID" value="CAD6228444.1"/>
    <property type="molecule type" value="Genomic_DNA"/>
</dbReference>
<dbReference type="InterPro" id="IPR016159">
    <property type="entry name" value="Cullin_repeat-like_dom_sf"/>
</dbReference>
<evidence type="ECO:0000256" key="1">
    <source>
        <dbReference type="ARBA" id="ARBA00006756"/>
    </source>
</evidence>
<dbReference type="Gene3D" id="1.20.1280.170">
    <property type="entry name" value="Exocyst complex component Exo70"/>
    <property type="match status" value="1"/>
</dbReference>
<dbReference type="OrthoDB" id="652260at2759"/>
<comment type="function">
    <text evidence="3">Component of the exocyst complex.</text>
</comment>
<protein>
    <recommendedName>
        <fullName evidence="3">Exocyst subunit Exo70 family protein</fullName>
    </recommendedName>
</protein>